<comment type="caution">
    <text evidence="4">The sequence shown here is derived from an EMBL/GenBank/DDBJ whole genome shotgun (WGS) entry which is preliminary data.</text>
</comment>
<feature type="domain" description="N-acetyltransferase" evidence="3">
    <location>
        <begin position="35"/>
        <end position="198"/>
    </location>
</feature>
<dbReference type="AlphaFoldDB" id="A0A1F5PLA8"/>
<dbReference type="SUPFAM" id="SSF55729">
    <property type="entry name" value="Acyl-CoA N-acyltransferases (Nat)"/>
    <property type="match status" value="1"/>
</dbReference>
<dbReference type="Pfam" id="PF00583">
    <property type="entry name" value="Acetyltransf_1"/>
    <property type="match status" value="1"/>
</dbReference>
<dbReference type="PROSITE" id="PS51186">
    <property type="entry name" value="GNAT"/>
    <property type="match status" value="1"/>
</dbReference>
<proteinExistence type="predicted"/>
<name>A0A1F5PLA8_9BACT</name>
<dbReference type="InterPro" id="IPR050680">
    <property type="entry name" value="YpeA/RimI_acetyltransf"/>
</dbReference>
<keyword evidence="2" id="KW-0012">Acyltransferase</keyword>
<dbReference type="EMBL" id="MFEY01000006">
    <property type="protein sequence ID" value="OGE90470.1"/>
    <property type="molecule type" value="Genomic_DNA"/>
</dbReference>
<dbReference type="PANTHER" id="PTHR43420:SF3">
    <property type="entry name" value="N-ACETYLTRANSFERASE DOMAIN-CONTAINING PROTEIN"/>
    <property type="match status" value="1"/>
</dbReference>
<dbReference type="PANTHER" id="PTHR43420">
    <property type="entry name" value="ACETYLTRANSFERASE"/>
    <property type="match status" value="1"/>
</dbReference>
<evidence type="ECO:0000259" key="3">
    <source>
        <dbReference type="PROSITE" id="PS51186"/>
    </source>
</evidence>
<evidence type="ECO:0000256" key="1">
    <source>
        <dbReference type="ARBA" id="ARBA00022679"/>
    </source>
</evidence>
<evidence type="ECO:0000313" key="4">
    <source>
        <dbReference type="EMBL" id="OGE90470.1"/>
    </source>
</evidence>
<accession>A0A1F5PLA8</accession>
<protein>
    <recommendedName>
        <fullName evidence="3">N-acetyltransferase domain-containing protein</fullName>
    </recommendedName>
</protein>
<gene>
    <name evidence="4" type="ORF">A3E29_04985</name>
</gene>
<dbReference type="CDD" id="cd04301">
    <property type="entry name" value="NAT_SF"/>
    <property type="match status" value="1"/>
</dbReference>
<organism evidence="4 5">
    <name type="scientific">Candidatus Doudnabacteria bacterium RIFCSPHIGHO2_12_FULL_48_16</name>
    <dbReference type="NCBI Taxonomy" id="1817838"/>
    <lineage>
        <taxon>Bacteria</taxon>
        <taxon>Candidatus Doudnaibacteriota</taxon>
    </lineage>
</organism>
<dbReference type="Gene3D" id="3.40.630.30">
    <property type="match status" value="1"/>
</dbReference>
<evidence type="ECO:0000313" key="5">
    <source>
        <dbReference type="Proteomes" id="UP000177682"/>
    </source>
</evidence>
<dbReference type="InterPro" id="IPR000182">
    <property type="entry name" value="GNAT_dom"/>
</dbReference>
<reference evidence="4 5" key="1">
    <citation type="journal article" date="2016" name="Nat. Commun.">
        <title>Thousands of microbial genomes shed light on interconnected biogeochemical processes in an aquifer system.</title>
        <authorList>
            <person name="Anantharaman K."/>
            <person name="Brown C.T."/>
            <person name="Hug L.A."/>
            <person name="Sharon I."/>
            <person name="Castelle C.J."/>
            <person name="Probst A.J."/>
            <person name="Thomas B.C."/>
            <person name="Singh A."/>
            <person name="Wilkins M.J."/>
            <person name="Karaoz U."/>
            <person name="Brodie E.L."/>
            <person name="Williams K.H."/>
            <person name="Hubbard S.S."/>
            <person name="Banfield J.F."/>
        </authorList>
    </citation>
    <scope>NUCLEOTIDE SEQUENCE [LARGE SCALE GENOMIC DNA]</scope>
</reference>
<keyword evidence="1" id="KW-0808">Transferase</keyword>
<dbReference type="InterPro" id="IPR016181">
    <property type="entry name" value="Acyl_CoA_acyltransferase"/>
</dbReference>
<dbReference type="Proteomes" id="UP000177682">
    <property type="component" value="Unassembled WGS sequence"/>
</dbReference>
<sequence length="198" mass="22208">MKPGNSEQTPADVRNPQPVNIVQLSPDQWTILRDMKLRSLEQEPIAFEDPVEARKKYLTRPEAVWREILSGKIHGGRKGASIYVFAQDPSAPEKYAGMVSAIIPETRQARKLATVQSMYVDAEGYRGQGIGKKLLADLLEKLKARGDVGKVELQVVVTQGPAIALYKSLGFEITQTLYKAAKRGDEEYDEYQMEKELE</sequence>
<dbReference type="GO" id="GO:0016747">
    <property type="term" value="F:acyltransferase activity, transferring groups other than amino-acyl groups"/>
    <property type="evidence" value="ECO:0007669"/>
    <property type="project" value="InterPro"/>
</dbReference>
<evidence type="ECO:0000256" key="2">
    <source>
        <dbReference type="ARBA" id="ARBA00023315"/>
    </source>
</evidence>